<dbReference type="AlphaFoldDB" id="A0A451BGQ1"/>
<gene>
    <name evidence="2" type="ORF">BECKMB1821G_GA0114241_11413</name>
    <name evidence="3" type="ORF">BECKMB1821H_GA0114242_11433</name>
</gene>
<feature type="transmembrane region" description="Helical" evidence="1">
    <location>
        <begin position="81"/>
        <end position="100"/>
    </location>
</feature>
<accession>A0A451BGQ1</accession>
<evidence type="ECO:0000313" key="2">
    <source>
        <dbReference type="EMBL" id="VFK33179.1"/>
    </source>
</evidence>
<organism evidence="3">
    <name type="scientific">Candidatus Kentrum sp. MB</name>
    <dbReference type="NCBI Taxonomy" id="2138164"/>
    <lineage>
        <taxon>Bacteria</taxon>
        <taxon>Pseudomonadati</taxon>
        <taxon>Pseudomonadota</taxon>
        <taxon>Gammaproteobacteria</taxon>
        <taxon>Candidatus Kentrum</taxon>
    </lineage>
</organism>
<evidence type="ECO:0008006" key="4">
    <source>
        <dbReference type="Google" id="ProtNLM"/>
    </source>
</evidence>
<evidence type="ECO:0000313" key="3">
    <source>
        <dbReference type="EMBL" id="VFK77463.1"/>
    </source>
</evidence>
<evidence type="ECO:0000256" key="1">
    <source>
        <dbReference type="SAM" id="Phobius"/>
    </source>
</evidence>
<name>A0A451BGQ1_9GAMM</name>
<sequence>MWRCKGNRNPISMSARLSIDYEIQIRERIVRVEEELKNQRELMKRGFDLVEKRFEQIDKRFEQIDKRFDALIRRLDRFMRWSLGITASSVFAIIGVLKMWPLAYYGAP</sequence>
<proteinExistence type="predicted"/>
<keyword evidence="1" id="KW-1133">Transmembrane helix</keyword>
<keyword evidence="1" id="KW-0812">Transmembrane</keyword>
<dbReference type="EMBL" id="CAADFO010000141">
    <property type="protein sequence ID" value="VFK33179.1"/>
    <property type="molecule type" value="Genomic_DNA"/>
</dbReference>
<protein>
    <recommendedName>
        <fullName evidence="4">Haemolysin XhlA</fullName>
    </recommendedName>
</protein>
<reference evidence="3" key="1">
    <citation type="submission" date="2019-02" db="EMBL/GenBank/DDBJ databases">
        <authorList>
            <person name="Gruber-Vodicka R. H."/>
            <person name="Seah K. B. B."/>
        </authorList>
    </citation>
    <scope>NUCLEOTIDE SEQUENCE</scope>
    <source>
        <strain evidence="2">BECK_BZ197</strain>
        <strain evidence="3">BECK_BZ198</strain>
    </source>
</reference>
<dbReference type="EMBL" id="CAADGH010000143">
    <property type="protein sequence ID" value="VFK77463.1"/>
    <property type="molecule type" value="Genomic_DNA"/>
</dbReference>
<keyword evidence="1" id="KW-0472">Membrane</keyword>
<dbReference type="Gene3D" id="3.90.20.10">
    <property type="match status" value="1"/>
</dbReference>